<gene>
    <name evidence="1" type="ORF">L6164_029000</name>
</gene>
<protein>
    <submittedName>
        <fullName evidence="1">Uncharacterized protein</fullName>
    </submittedName>
</protein>
<keyword evidence="2" id="KW-1185">Reference proteome</keyword>
<reference evidence="1 2" key="1">
    <citation type="journal article" date="2022" name="DNA Res.">
        <title>Chromosomal-level genome assembly of the orchid tree Bauhinia variegata (Leguminosae; Cercidoideae) supports the allotetraploid origin hypothesis of Bauhinia.</title>
        <authorList>
            <person name="Zhong Y."/>
            <person name="Chen Y."/>
            <person name="Zheng D."/>
            <person name="Pang J."/>
            <person name="Liu Y."/>
            <person name="Luo S."/>
            <person name="Meng S."/>
            <person name="Qian L."/>
            <person name="Wei D."/>
            <person name="Dai S."/>
            <person name="Zhou R."/>
        </authorList>
    </citation>
    <scope>NUCLEOTIDE SEQUENCE [LARGE SCALE GENOMIC DNA]</scope>
    <source>
        <strain evidence="1">BV-YZ2020</strain>
    </source>
</reference>
<sequence>MAADYLDIKSLFGSICQSIADKVKGKSPEEIRAILNIKNDFTRKEEEEIRKENPWAFKGETNKQCLQE</sequence>
<name>A0ACB9L7Z4_BAUVA</name>
<proteinExistence type="predicted"/>
<evidence type="ECO:0000313" key="2">
    <source>
        <dbReference type="Proteomes" id="UP000828941"/>
    </source>
</evidence>
<organism evidence="1 2">
    <name type="scientific">Bauhinia variegata</name>
    <name type="common">Purple orchid tree</name>
    <name type="synonym">Phanera variegata</name>
    <dbReference type="NCBI Taxonomy" id="167791"/>
    <lineage>
        <taxon>Eukaryota</taxon>
        <taxon>Viridiplantae</taxon>
        <taxon>Streptophyta</taxon>
        <taxon>Embryophyta</taxon>
        <taxon>Tracheophyta</taxon>
        <taxon>Spermatophyta</taxon>
        <taxon>Magnoliopsida</taxon>
        <taxon>eudicotyledons</taxon>
        <taxon>Gunneridae</taxon>
        <taxon>Pentapetalae</taxon>
        <taxon>rosids</taxon>
        <taxon>fabids</taxon>
        <taxon>Fabales</taxon>
        <taxon>Fabaceae</taxon>
        <taxon>Cercidoideae</taxon>
        <taxon>Cercideae</taxon>
        <taxon>Bauhiniinae</taxon>
        <taxon>Bauhinia</taxon>
    </lineage>
</organism>
<accession>A0ACB9L7Z4</accession>
<dbReference type="EMBL" id="CM039437">
    <property type="protein sequence ID" value="KAI4305645.1"/>
    <property type="molecule type" value="Genomic_DNA"/>
</dbReference>
<comment type="caution">
    <text evidence="1">The sequence shown here is derived from an EMBL/GenBank/DDBJ whole genome shotgun (WGS) entry which is preliminary data.</text>
</comment>
<evidence type="ECO:0000313" key="1">
    <source>
        <dbReference type="EMBL" id="KAI4305645.1"/>
    </source>
</evidence>
<dbReference type="Proteomes" id="UP000828941">
    <property type="component" value="Chromosome 12"/>
</dbReference>